<dbReference type="Gene3D" id="3.40.50.300">
    <property type="entry name" value="P-loop containing nucleotide triphosphate hydrolases"/>
    <property type="match status" value="2"/>
</dbReference>
<dbReference type="SUPFAM" id="SSF52540">
    <property type="entry name" value="P-loop containing nucleoside triphosphate hydrolases"/>
    <property type="match status" value="2"/>
</dbReference>
<sequence length="541" mass="61687">MPISIQQISYIHPDKEILFSDLNFSIRKGQRLGLVGNNGCGKSTLLQIIAGQLSPSSGTVVRPDDIYYIPQHFGQYDSLTIAQALRIDQKQQALQVILAGDTSNENFRILNDDWNIEERSMAALNTWGLGEFTLSYPIYLLSGGEKTRVFLAGTTIHNPSLILMDEPTNHLDLSGRQRLYSWVEKCRSTLLVVSHDRTLLNLLPEICELEKHQITYYGGNYEFYKKQKMIMQQALQQRIEEKDKALKLAQKISRETAERRDKQNVRGEKANIKKGVPRIMLNALKSKSEQSTSKLSNIHQEKTEKIANERNQLQNSLSPVTTLKTDFSSSSLHTGKILVTAKEINFSYQNADNYPESNQTKNFLWHSPISFQIRSGDRITIEGNNGSGKTTLLKLITKQLQPLTGSLIKAEFTYIYLNQEYSIIDDRKSILEQAYTFNTRNLPEHELKTILNRYLFPATVWEKPCKKLSGGEKMRLAFCSLMINNHTPDMFILDEPTNNLDIQSIDIITSTIKNYAGTIIAISHDSYFIKEIGIKQRILLE</sequence>
<dbReference type="RefSeq" id="WP_025074377.1">
    <property type="nucleotide sequence ID" value="NZ_FQVD01000009.1"/>
</dbReference>
<accession>A0A1M4XV68</accession>
<organism evidence="5 6">
    <name type="scientific">Bacteroides faecichinchillae</name>
    <dbReference type="NCBI Taxonomy" id="871325"/>
    <lineage>
        <taxon>Bacteria</taxon>
        <taxon>Pseudomonadati</taxon>
        <taxon>Bacteroidota</taxon>
        <taxon>Bacteroidia</taxon>
        <taxon>Bacteroidales</taxon>
        <taxon>Bacteroidaceae</taxon>
        <taxon>Bacteroides</taxon>
    </lineage>
</organism>
<keyword evidence="1" id="KW-0677">Repeat</keyword>
<keyword evidence="3" id="KW-0067">ATP-binding</keyword>
<reference evidence="5 6" key="1">
    <citation type="submission" date="2016-11" db="EMBL/GenBank/DDBJ databases">
        <authorList>
            <person name="Jaros S."/>
            <person name="Januszkiewicz K."/>
            <person name="Wedrychowicz H."/>
        </authorList>
    </citation>
    <scope>NUCLEOTIDE SEQUENCE [LARGE SCALE GENOMIC DNA]</scope>
    <source>
        <strain evidence="5 6">DSM 26883</strain>
    </source>
</reference>
<dbReference type="EMBL" id="FQVD01000009">
    <property type="protein sequence ID" value="SHE97246.1"/>
    <property type="molecule type" value="Genomic_DNA"/>
</dbReference>
<dbReference type="InterPro" id="IPR003439">
    <property type="entry name" value="ABC_transporter-like_ATP-bd"/>
</dbReference>
<name>A0A1M4XV68_9BACE</name>
<proteinExistence type="predicted"/>
<dbReference type="GO" id="GO:0016887">
    <property type="term" value="F:ATP hydrolysis activity"/>
    <property type="evidence" value="ECO:0007669"/>
    <property type="project" value="InterPro"/>
</dbReference>
<dbReference type="Proteomes" id="UP000184436">
    <property type="component" value="Unassembled WGS sequence"/>
</dbReference>
<keyword evidence="6" id="KW-1185">Reference proteome</keyword>
<keyword evidence="2" id="KW-0547">Nucleotide-binding</keyword>
<feature type="domain" description="ABC transporter" evidence="4">
    <location>
        <begin position="3"/>
        <end position="236"/>
    </location>
</feature>
<dbReference type="PANTHER" id="PTHR19211">
    <property type="entry name" value="ATP-BINDING TRANSPORT PROTEIN-RELATED"/>
    <property type="match status" value="1"/>
</dbReference>
<dbReference type="InterPro" id="IPR017871">
    <property type="entry name" value="ABC_transporter-like_CS"/>
</dbReference>
<evidence type="ECO:0000313" key="6">
    <source>
        <dbReference type="Proteomes" id="UP000184436"/>
    </source>
</evidence>
<dbReference type="PROSITE" id="PS00211">
    <property type="entry name" value="ABC_TRANSPORTER_1"/>
    <property type="match status" value="2"/>
</dbReference>
<dbReference type="SMART" id="SM00382">
    <property type="entry name" value="AAA"/>
    <property type="match status" value="2"/>
</dbReference>
<evidence type="ECO:0000313" key="5">
    <source>
        <dbReference type="EMBL" id="SHE97246.1"/>
    </source>
</evidence>
<feature type="domain" description="ABC transporter" evidence="4">
    <location>
        <begin position="339"/>
        <end position="540"/>
    </location>
</feature>
<gene>
    <name evidence="5" type="ORF">SAMN05444349_10913</name>
</gene>
<dbReference type="PANTHER" id="PTHR19211:SF6">
    <property type="entry name" value="BLL7188 PROTEIN"/>
    <property type="match status" value="1"/>
</dbReference>
<dbReference type="GO" id="GO:0005524">
    <property type="term" value="F:ATP binding"/>
    <property type="evidence" value="ECO:0007669"/>
    <property type="project" value="UniProtKB-KW"/>
</dbReference>
<dbReference type="STRING" id="871325.SAMN05444349_10913"/>
<evidence type="ECO:0000256" key="3">
    <source>
        <dbReference type="ARBA" id="ARBA00022840"/>
    </source>
</evidence>
<evidence type="ECO:0000259" key="4">
    <source>
        <dbReference type="PROSITE" id="PS50893"/>
    </source>
</evidence>
<evidence type="ECO:0000256" key="2">
    <source>
        <dbReference type="ARBA" id="ARBA00022741"/>
    </source>
</evidence>
<dbReference type="CDD" id="cd03221">
    <property type="entry name" value="ABCF_EF-3"/>
    <property type="match status" value="2"/>
</dbReference>
<dbReference type="InterPro" id="IPR003593">
    <property type="entry name" value="AAA+_ATPase"/>
</dbReference>
<dbReference type="InterPro" id="IPR027417">
    <property type="entry name" value="P-loop_NTPase"/>
</dbReference>
<dbReference type="OrthoDB" id="1521973at2"/>
<dbReference type="Pfam" id="PF00005">
    <property type="entry name" value="ABC_tran"/>
    <property type="match status" value="2"/>
</dbReference>
<dbReference type="InterPro" id="IPR050611">
    <property type="entry name" value="ABCF"/>
</dbReference>
<evidence type="ECO:0000256" key="1">
    <source>
        <dbReference type="ARBA" id="ARBA00022737"/>
    </source>
</evidence>
<dbReference type="PROSITE" id="PS50893">
    <property type="entry name" value="ABC_TRANSPORTER_2"/>
    <property type="match status" value="2"/>
</dbReference>
<dbReference type="AlphaFoldDB" id="A0A1M4XV68"/>
<protein>
    <submittedName>
        <fullName evidence="5">ATPase components of ABC transporters with duplicated ATPase domains</fullName>
    </submittedName>
</protein>
<dbReference type="FunFam" id="3.40.50.300:FF:001320">
    <property type="entry name" value="Heme ABC transporter ATP-binding protein"/>
    <property type="match status" value="1"/>
</dbReference>